<organism evidence="1 2">
    <name type="scientific">Albugo candida</name>
    <dbReference type="NCBI Taxonomy" id="65357"/>
    <lineage>
        <taxon>Eukaryota</taxon>
        <taxon>Sar</taxon>
        <taxon>Stramenopiles</taxon>
        <taxon>Oomycota</taxon>
        <taxon>Peronosporomycetes</taxon>
        <taxon>Albuginales</taxon>
        <taxon>Albuginaceae</taxon>
        <taxon>Albugo</taxon>
    </lineage>
</organism>
<keyword evidence="2" id="KW-1185">Reference proteome</keyword>
<reference evidence="1 2" key="1">
    <citation type="submission" date="2012-05" db="EMBL/GenBank/DDBJ databases">
        <title>Recombination and specialization in a pathogen metapopulation.</title>
        <authorList>
            <person name="Gardiner A."/>
            <person name="Kemen E."/>
            <person name="Schultz-Larsen T."/>
            <person name="MacLean D."/>
            <person name="Van Oosterhout C."/>
            <person name="Jones J.D.G."/>
        </authorList>
    </citation>
    <scope>NUCLEOTIDE SEQUENCE [LARGE SCALE GENOMIC DNA]</scope>
    <source>
        <strain evidence="1 2">Ac Nc2</strain>
    </source>
</reference>
<dbReference type="Proteomes" id="UP000053237">
    <property type="component" value="Unassembled WGS sequence"/>
</dbReference>
<proteinExistence type="predicted"/>
<comment type="caution">
    <text evidence="1">The sequence shown here is derived from an EMBL/GenBank/DDBJ whole genome shotgun (WGS) entry which is preliminary data.</text>
</comment>
<evidence type="ECO:0000313" key="2">
    <source>
        <dbReference type="Proteomes" id="UP000053237"/>
    </source>
</evidence>
<protein>
    <submittedName>
        <fullName evidence="1">Uncharacterized protein</fullName>
    </submittedName>
</protein>
<evidence type="ECO:0000313" key="1">
    <source>
        <dbReference type="EMBL" id="CCI50697.1"/>
    </source>
</evidence>
<dbReference type="EMBL" id="CAIX01000976">
    <property type="protein sequence ID" value="CCI50697.1"/>
    <property type="molecule type" value="Genomic_DNA"/>
</dbReference>
<gene>
    <name evidence="1" type="ORF">BN9_128220</name>
</gene>
<accession>A0A024GUP1</accession>
<name>A0A024GUP1_9STRA</name>
<dbReference type="InParanoid" id="A0A024GUP1"/>
<dbReference type="AlphaFoldDB" id="A0A024GUP1"/>
<sequence length="61" mass="7015">MAYWPMQCIASANLCGTFLCKYVYRQMCHTNTECIQELIGSKTTFCLSFTYPPTTMMQLIS</sequence>